<dbReference type="Pfam" id="PF08666">
    <property type="entry name" value="SAF"/>
    <property type="match status" value="1"/>
</dbReference>
<evidence type="ECO:0000313" key="5">
    <source>
        <dbReference type="Proteomes" id="UP001595840"/>
    </source>
</evidence>
<accession>A0ABV8V2U2</accession>
<dbReference type="InterPro" id="IPR013974">
    <property type="entry name" value="SAF"/>
</dbReference>
<dbReference type="InterPro" id="IPR052172">
    <property type="entry name" value="UxaA_altronate/galactarate_dh"/>
</dbReference>
<protein>
    <submittedName>
        <fullName evidence="4">UxaA family hydrolase</fullName>
    </submittedName>
</protein>
<gene>
    <name evidence="4" type="ORF">ACFOX3_04830</name>
</gene>
<dbReference type="InterPro" id="IPR048332">
    <property type="entry name" value="GD_AH_C"/>
</dbReference>
<dbReference type="Gene3D" id="2.30.130.110">
    <property type="match status" value="1"/>
</dbReference>
<dbReference type="InterPro" id="IPR007392">
    <property type="entry name" value="GD_AH_second"/>
</dbReference>
<dbReference type="Pfam" id="PF20629">
    <property type="entry name" value="GD_AH_C"/>
    <property type="match status" value="1"/>
</dbReference>
<evidence type="ECO:0000259" key="3">
    <source>
        <dbReference type="SMART" id="SM00858"/>
    </source>
</evidence>
<dbReference type="Proteomes" id="UP001595840">
    <property type="component" value="Unassembled WGS sequence"/>
</dbReference>
<name>A0ABV8V2U2_9GAMM</name>
<evidence type="ECO:0000256" key="1">
    <source>
        <dbReference type="ARBA" id="ARBA00010986"/>
    </source>
</evidence>
<dbReference type="RefSeq" id="WP_290259448.1">
    <property type="nucleotide sequence ID" value="NZ_JAUFQG010000004.1"/>
</dbReference>
<dbReference type="EMBL" id="JBHSCX010000003">
    <property type="protein sequence ID" value="MFC4361615.1"/>
    <property type="molecule type" value="Genomic_DNA"/>
</dbReference>
<sequence length="503" mass="53498">MKTLRLHPHDNLLVALDALPKGLELDKGLRACTDIPKMHKVASKGIAAGEQILKYGQVIGQATQSIAAGEHIHTHNCAMGNFERDFAFCSQTRPTQFVPPAAKRQFQGYHRPSGKVGTRNFIALVTTVNCSATAARHIAEQARIGQLLDGFDNIDGIVPLVHSSGCGMNPNSRGGHILARTLAGYAVHPNFGGVITLGLGCEAMQLTELMRNYGLVESEFFRAYNIQDVDGTAKAIDHGLGIIREMLPRVNAVKRQAADASHLTLAVQCGGSDAFSGITANPSLGKAADTLVAQGGTVIYSETPEIYGAEHLLTQRAETPESAQAIVDLISWWENYTLMNGVELNNNPSPGNKAGGLTTILEKSLGAMAKAGSTNLRAVYQYAEQVKEKGMVFMDSPGFDPVSVTGQVASGANVVCFTTGRGSAFGHKPVPSLKLASNTALYERMTGDIDINCGKAIEGGSLEASGEEIFDTILRVASGERTKSELLGYGDNEFTPWPMGAVV</sequence>
<dbReference type="PANTHER" id="PTHR30536">
    <property type="entry name" value="ALTRONATE/GALACTARATE DEHYDRATASE"/>
    <property type="match status" value="1"/>
</dbReference>
<organism evidence="4 5">
    <name type="scientific">Simiduia curdlanivorans</name>
    <dbReference type="NCBI Taxonomy" id="1492769"/>
    <lineage>
        <taxon>Bacteria</taxon>
        <taxon>Pseudomonadati</taxon>
        <taxon>Pseudomonadota</taxon>
        <taxon>Gammaproteobacteria</taxon>
        <taxon>Cellvibrionales</taxon>
        <taxon>Cellvibrionaceae</taxon>
        <taxon>Simiduia</taxon>
    </lineage>
</organism>
<proteinExistence type="inferred from homology"/>
<comment type="similarity">
    <text evidence="1">Belongs to the UxaA family.</text>
</comment>
<keyword evidence="2" id="KW-0456">Lyase</keyword>
<dbReference type="Pfam" id="PF04295">
    <property type="entry name" value="GD_AH_second"/>
    <property type="match status" value="1"/>
</dbReference>
<evidence type="ECO:0000256" key="2">
    <source>
        <dbReference type="ARBA" id="ARBA00023239"/>
    </source>
</evidence>
<comment type="caution">
    <text evidence="4">The sequence shown here is derived from an EMBL/GenBank/DDBJ whole genome shotgun (WGS) entry which is preliminary data.</text>
</comment>
<keyword evidence="4" id="KW-0378">Hydrolase</keyword>
<evidence type="ECO:0000313" key="4">
    <source>
        <dbReference type="EMBL" id="MFC4361615.1"/>
    </source>
</evidence>
<dbReference type="CDD" id="cd11613">
    <property type="entry name" value="SAF_AH_GD"/>
    <property type="match status" value="1"/>
</dbReference>
<dbReference type="InterPro" id="IPR044144">
    <property type="entry name" value="SAF_UxaA/GarD"/>
</dbReference>
<keyword evidence="5" id="KW-1185">Reference proteome</keyword>
<feature type="domain" description="SAF" evidence="3">
    <location>
        <begin position="10"/>
        <end position="78"/>
    </location>
</feature>
<dbReference type="GO" id="GO:0016787">
    <property type="term" value="F:hydrolase activity"/>
    <property type="evidence" value="ECO:0007669"/>
    <property type="project" value="UniProtKB-KW"/>
</dbReference>
<reference evidence="5" key="1">
    <citation type="journal article" date="2019" name="Int. J. Syst. Evol. Microbiol.">
        <title>The Global Catalogue of Microorganisms (GCM) 10K type strain sequencing project: providing services to taxonomists for standard genome sequencing and annotation.</title>
        <authorList>
            <consortium name="The Broad Institute Genomics Platform"/>
            <consortium name="The Broad Institute Genome Sequencing Center for Infectious Disease"/>
            <person name="Wu L."/>
            <person name="Ma J."/>
        </authorList>
    </citation>
    <scope>NUCLEOTIDE SEQUENCE [LARGE SCALE GENOMIC DNA]</scope>
    <source>
        <strain evidence="5">CECT 8570</strain>
    </source>
</reference>
<dbReference type="SMART" id="SM00858">
    <property type="entry name" value="SAF"/>
    <property type="match status" value="1"/>
</dbReference>
<dbReference type="PANTHER" id="PTHR30536:SF5">
    <property type="entry name" value="ALTRONATE DEHYDRATASE"/>
    <property type="match status" value="1"/>
</dbReference>